<evidence type="ECO:0000256" key="15">
    <source>
        <dbReference type="ARBA" id="ARBA00047036"/>
    </source>
</evidence>
<evidence type="ECO:0000256" key="13">
    <source>
        <dbReference type="ARBA" id="ARBA00023328"/>
    </source>
</evidence>
<feature type="coiled-coil region" evidence="16">
    <location>
        <begin position="124"/>
        <end position="151"/>
    </location>
</feature>
<dbReference type="Pfam" id="PF08653">
    <property type="entry name" value="DASH_Dam1"/>
    <property type="match status" value="1"/>
</dbReference>
<dbReference type="EMBL" id="CABFWN010000002">
    <property type="protein sequence ID" value="VUG17352.1"/>
    <property type="molecule type" value="Genomic_DNA"/>
</dbReference>
<dbReference type="AlphaFoldDB" id="A0A7D9CZJ6"/>
<evidence type="ECO:0000256" key="2">
    <source>
        <dbReference type="ARBA" id="ARBA00004186"/>
    </source>
</evidence>
<dbReference type="GO" id="GO:0042729">
    <property type="term" value="C:DASH complex"/>
    <property type="evidence" value="ECO:0007669"/>
    <property type="project" value="InterPro"/>
</dbReference>
<evidence type="ECO:0000256" key="7">
    <source>
        <dbReference type="ARBA" id="ARBA00022490"/>
    </source>
</evidence>
<evidence type="ECO:0000256" key="11">
    <source>
        <dbReference type="ARBA" id="ARBA00023212"/>
    </source>
</evidence>
<keyword evidence="16" id="KW-0175">Coiled coil</keyword>
<proteinExistence type="inferred from homology"/>
<evidence type="ECO:0000256" key="1">
    <source>
        <dbReference type="ARBA" id="ARBA00004123"/>
    </source>
</evidence>
<keyword evidence="12" id="KW-0539">Nucleus</keyword>
<gene>
    <name evidence="17" type="ORF">DEBR0S2_04874G</name>
</gene>
<evidence type="ECO:0000256" key="6">
    <source>
        <dbReference type="ARBA" id="ARBA00022454"/>
    </source>
</evidence>
<keyword evidence="9" id="KW-0159">Chromosome partition</keyword>
<evidence type="ECO:0000256" key="12">
    <source>
        <dbReference type="ARBA" id="ARBA00023242"/>
    </source>
</evidence>
<evidence type="ECO:0000313" key="17">
    <source>
        <dbReference type="EMBL" id="VUG17352.1"/>
    </source>
</evidence>
<name>A0A7D9CZJ6_DEKBR</name>
<evidence type="ECO:0000256" key="8">
    <source>
        <dbReference type="ARBA" id="ARBA00022701"/>
    </source>
</evidence>
<dbReference type="GO" id="GO:1990537">
    <property type="term" value="C:mitotic spindle polar microtubule"/>
    <property type="evidence" value="ECO:0007669"/>
    <property type="project" value="TreeGrafter"/>
</dbReference>
<keyword evidence="18" id="KW-1185">Reference proteome</keyword>
<comment type="subcellular location">
    <subcellularLocation>
        <location evidence="3">Chromosome</location>
        <location evidence="3">Centromere</location>
        <location evidence="3">Kinetochore</location>
    </subcellularLocation>
    <subcellularLocation>
        <location evidence="2">Cytoplasm</location>
        <location evidence="2">Cytoskeleton</location>
        <location evidence="2">Spindle</location>
    </subcellularLocation>
    <subcellularLocation>
        <location evidence="1">Nucleus</location>
    </subcellularLocation>
</comment>
<sequence length="216" mass="24359">MSHISEKSNKPTDMHIDNINEAFFNGSGFPSSPFRFPMLSSTIAEYESEDSTKNIQDLSPEMNQLADRLVSIGNNMEQLRCASNSLSDFNESLGSLLMGLNVNAWCVHFENAPNSNTWKQWKELQNVNREIAKYEAKIKNLKQELSGTRTKKMWRHEPSIGRTVAKKRRRIEIVANPNTAVLNTASAFKTTLEEKEGADTISSINDSTLKLNTMQS</sequence>
<dbReference type="PANTHER" id="PTHR28113">
    <property type="entry name" value="DASH COMPLEX SUBUNIT DAM1"/>
    <property type="match status" value="1"/>
</dbReference>
<dbReference type="InterPro" id="IPR013962">
    <property type="entry name" value="DASH_Dam1"/>
</dbReference>
<evidence type="ECO:0000256" key="14">
    <source>
        <dbReference type="ARBA" id="ARBA00030453"/>
    </source>
</evidence>
<keyword evidence="7" id="KW-0963">Cytoplasm</keyword>
<dbReference type="PANTHER" id="PTHR28113:SF1">
    <property type="entry name" value="DASH COMPLEX SUBUNIT DAM1"/>
    <property type="match status" value="1"/>
</dbReference>
<keyword evidence="8" id="KW-0493">Microtubule</keyword>
<keyword evidence="6" id="KW-0158">Chromosome</keyword>
<protein>
    <recommendedName>
        <fullName evidence="5">DASH complex subunit DAM1</fullName>
    </recommendedName>
    <alternativeName>
        <fullName evidence="14">Outer kinetochore protein DAM1</fullName>
    </alternativeName>
</protein>
<evidence type="ECO:0000256" key="16">
    <source>
        <dbReference type="SAM" id="Coils"/>
    </source>
</evidence>
<evidence type="ECO:0000313" key="18">
    <source>
        <dbReference type="Proteomes" id="UP000478008"/>
    </source>
</evidence>
<dbReference type="GO" id="GO:1990758">
    <property type="term" value="P:mitotic sister chromatid biorientation"/>
    <property type="evidence" value="ECO:0007669"/>
    <property type="project" value="TreeGrafter"/>
</dbReference>
<keyword evidence="11" id="KW-0206">Cytoskeleton</keyword>
<dbReference type="GO" id="GO:0044732">
    <property type="term" value="C:mitotic spindle pole body"/>
    <property type="evidence" value="ECO:0007669"/>
    <property type="project" value="TreeGrafter"/>
</dbReference>
<accession>A0A7D9CZJ6</accession>
<evidence type="ECO:0000256" key="10">
    <source>
        <dbReference type="ARBA" id="ARBA00022838"/>
    </source>
</evidence>
<comment type="similarity">
    <text evidence="4">Belongs to the DASH complex DAM1 family.</text>
</comment>
<evidence type="ECO:0000256" key="9">
    <source>
        <dbReference type="ARBA" id="ARBA00022829"/>
    </source>
</evidence>
<comment type="subunit">
    <text evidence="15">Component of the DASH complex consisting of ASK1, DAD1, DAD2, DAD3, DAD4, DAM1, DUO1, HSK3, SPC19 and SPC34, with a stoichiometry of one copy of each subunit per complex. Multiple DASH complexes oligomerize to form a ring that encircles spindle microtubules and organizes the rod-like NDC80 complexes of the outer kinetochore. DASH complex oligomerization strengthens microtubule attachments. Within the complex, DAM1 and DUO1 may form the microtubule connections. On cytoplasmic microtubules, DASH complexes appear to form patches instead of rings. Interacts with the outer kinetochore component NDC80; the interaction is direct.</text>
</comment>
<evidence type="ECO:0000256" key="4">
    <source>
        <dbReference type="ARBA" id="ARBA00010073"/>
    </source>
</evidence>
<keyword evidence="13" id="KW-0137">Centromere</keyword>
<evidence type="ECO:0000256" key="5">
    <source>
        <dbReference type="ARBA" id="ARBA00020497"/>
    </source>
</evidence>
<reference evidence="17 18" key="1">
    <citation type="submission" date="2019-07" db="EMBL/GenBank/DDBJ databases">
        <authorList>
            <person name="Friedrich A."/>
            <person name="Schacherer J."/>
        </authorList>
    </citation>
    <scope>NUCLEOTIDE SEQUENCE [LARGE SCALE GENOMIC DNA]</scope>
</reference>
<organism evidence="17 18">
    <name type="scientific">Dekkera bruxellensis</name>
    <name type="common">Brettanomyces custersii</name>
    <dbReference type="NCBI Taxonomy" id="5007"/>
    <lineage>
        <taxon>Eukaryota</taxon>
        <taxon>Fungi</taxon>
        <taxon>Dikarya</taxon>
        <taxon>Ascomycota</taxon>
        <taxon>Saccharomycotina</taxon>
        <taxon>Pichiomycetes</taxon>
        <taxon>Pichiales</taxon>
        <taxon>Pichiaceae</taxon>
        <taxon>Brettanomyces</taxon>
    </lineage>
</organism>
<evidence type="ECO:0000256" key="3">
    <source>
        <dbReference type="ARBA" id="ARBA00004629"/>
    </source>
</evidence>
<keyword evidence="10" id="KW-0995">Kinetochore</keyword>
<dbReference type="Proteomes" id="UP000478008">
    <property type="component" value="Unassembled WGS sequence"/>
</dbReference>